<sequence>MEHGITPVLSPSRILNPKPNVSFSSRHFSSSHYSDPTRMPPAAHRRAPPHLAAGDTLCNRRTVNDVENRRNIAGDRWRLRCRRVRVGIRRNRMLDDLSASSPGFIRGTSVVRVHSGLRSDAVGGAQVILNFDPMPGGARCSGRGPSYSGLRSDAGRGPMQWAGPKLLRTSVRCRVGPDAVGKAQYVLLYGTQFSREELEKIAVLTPFVQPRMFIL</sequence>
<protein>
    <submittedName>
        <fullName evidence="2">Uncharacterized protein</fullName>
    </submittedName>
</protein>
<name>A0AAU9NVV1_9ASTR</name>
<dbReference type="EMBL" id="CAKMRJ010005412">
    <property type="protein sequence ID" value="CAH1441928.1"/>
    <property type="molecule type" value="Genomic_DNA"/>
</dbReference>
<evidence type="ECO:0000313" key="3">
    <source>
        <dbReference type="Proteomes" id="UP001157418"/>
    </source>
</evidence>
<proteinExistence type="predicted"/>
<gene>
    <name evidence="2" type="ORF">LVIROSA_LOCUS27955</name>
</gene>
<reference evidence="2 3" key="1">
    <citation type="submission" date="2022-01" db="EMBL/GenBank/DDBJ databases">
        <authorList>
            <person name="Xiong W."/>
            <person name="Schranz E."/>
        </authorList>
    </citation>
    <scope>NUCLEOTIDE SEQUENCE [LARGE SCALE GENOMIC DNA]</scope>
</reference>
<evidence type="ECO:0000256" key="1">
    <source>
        <dbReference type="SAM" id="MobiDB-lite"/>
    </source>
</evidence>
<evidence type="ECO:0000313" key="2">
    <source>
        <dbReference type="EMBL" id="CAH1441928.1"/>
    </source>
</evidence>
<dbReference type="AlphaFoldDB" id="A0AAU9NVV1"/>
<keyword evidence="3" id="KW-1185">Reference proteome</keyword>
<feature type="compositionally biased region" description="Low complexity" evidence="1">
    <location>
        <begin position="22"/>
        <end position="34"/>
    </location>
</feature>
<feature type="region of interest" description="Disordered" evidence="1">
    <location>
        <begin position="1"/>
        <end position="45"/>
    </location>
</feature>
<comment type="caution">
    <text evidence="2">The sequence shown here is derived from an EMBL/GenBank/DDBJ whole genome shotgun (WGS) entry which is preliminary data.</text>
</comment>
<dbReference type="Proteomes" id="UP001157418">
    <property type="component" value="Unassembled WGS sequence"/>
</dbReference>
<organism evidence="2 3">
    <name type="scientific">Lactuca virosa</name>
    <dbReference type="NCBI Taxonomy" id="75947"/>
    <lineage>
        <taxon>Eukaryota</taxon>
        <taxon>Viridiplantae</taxon>
        <taxon>Streptophyta</taxon>
        <taxon>Embryophyta</taxon>
        <taxon>Tracheophyta</taxon>
        <taxon>Spermatophyta</taxon>
        <taxon>Magnoliopsida</taxon>
        <taxon>eudicotyledons</taxon>
        <taxon>Gunneridae</taxon>
        <taxon>Pentapetalae</taxon>
        <taxon>asterids</taxon>
        <taxon>campanulids</taxon>
        <taxon>Asterales</taxon>
        <taxon>Asteraceae</taxon>
        <taxon>Cichorioideae</taxon>
        <taxon>Cichorieae</taxon>
        <taxon>Lactucinae</taxon>
        <taxon>Lactuca</taxon>
    </lineage>
</organism>
<accession>A0AAU9NVV1</accession>